<dbReference type="GeneID" id="67454575"/>
<organism evidence="2 3">
    <name type="scientific">Candidatus Carsonella ruddii HC isolate Thao2000</name>
    <dbReference type="NCBI Taxonomy" id="1202538"/>
    <lineage>
        <taxon>Bacteria</taxon>
        <taxon>Pseudomonadati</taxon>
        <taxon>Pseudomonadota</taxon>
        <taxon>Gammaproteobacteria</taxon>
        <taxon>Oceanospirillales</taxon>
        <taxon>Halomonadaceae</taxon>
        <taxon>Zymobacter group</taxon>
        <taxon>Candidatus Carsonella</taxon>
    </lineage>
</organism>
<dbReference type="PATRIC" id="fig|1202538.3.peg.30"/>
<dbReference type="RefSeq" id="WP_014887185.1">
    <property type="nucleotide sequence ID" value="NC_018416.1"/>
</dbReference>
<feature type="transmembrane region" description="Helical" evidence="1">
    <location>
        <begin position="48"/>
        <end position="72"/>
    </location>
</feature>
<keyword evidence="1" id="KW-0812">Transmembrane</keyword>
<keyword evidence="1" id="KW-0472">Membrane</keyword>
<evidence type="ECO:0000313" key="3">
    <source>
        <dbReference type="Proteomes" id="UP000003934"/>
    </source>
</evidence>
<accession>J3TW24</accession>
<name>J3TW24_CARRU</name>
<keyword evidence="3" id="KW-1185">Reference proteome</keyword>
<dbReference type="AlphaFoldDB" id="J3TW24"/>
<protein>
    <submittedName>
        <fullName evidence="2">Uncharacterized protein</fullName>
    </submittedName>
</protein>
<keyword evidence="1" id="KW-1133">Transmembrane helix</keyword>
<evidence type="ECO:0000256" key="1">
    <source>
        <dbReference type="SAM" id="Phobius"/>
    </source>
</evidence>
<dbReference type="STRING" id="1202538.A353_031"/>
<gene>
    <name evidence="2" type="ORF">A353_031</name>
</gene>
<evidence type="ECO:0000313" key="2">
    <source>
        <dbReference type="EMBL" id="AFP83885.1"/>
    </source>
</evidence>
<dbReference type="Proteomes" id="UP000003934">
    <property type="component" value="Chromosome"/>
</dbReference>
<sequence length="106" mass="13161">MKNNLLKIFFKETLLYIKKNEIKKNLEIVFIIFIKIINKILNCMKKNFFLKILLYIIYYKLLINNIFIFLYLDNFIENKKKDNLNIIPKNNIMENIFIFFMYLLYE</sequence>
<dbReference type="HOGENOM" id="CLU_2218233_0_0_6"/>
<dbReference type="EMBL" id="CP003543">
    <property type="protein sequence ID" value="AFP83885.1"/>
    <property type="molecule type" value="Genomic_DNA"/>
</dbReference>
<proteinExistence type="predicted"/>
<dbReference type="KEGG" id="crh:A353_031"/>
<reference evidence="2 3" key="1">
    <citation type="journal article" date="2012" name="Mol. Biol. Evol.">
        <title>Genome reduction and co-evolution between the primary and secondary bacterial symbionts of psyllids.</title>
        <authorList>
            <person name="Sloan D.B."/>
            <person name="Moran N.A."/>
        </authorList>
    </citation>
    <scope>NUCLEOTIDE SEQUENCE [LARGE SCALE GENOMIC DNA]</scope>
    <source>
        <strain evidence="2 3">HC</strain>
    </source>
</reference>